<gene>
    <name evidence="3" type="ORF">PV04_05146</name>
</gene>
<organism evidence="3 4">
    <name type="scientific">Phialophora macrospora</name>
    <dbReference type="NCBI Taxonomy" id="1851006"/>
    <lineage>
        <taxon>Eukaryota</taxon>
        <taxon>Fungi</taxon>
        <taxon>Dikarya</taxon>
        <taxon>Ascomycota</taxon>
        <taxon>Pezizomycotina</taxon>
        <taxon>Eurotiomycetes</taxon>
        <taxon>Chaetothyriomycetidae</taxon>
        <taxon>Chaetothyriales</taxon>
        <taxon>Herpotrichiellaceae</taxon>
        <taxon>Phialophora</taxon>
    </lineage>
</organism>
<feature type="compositionally biased region" description="Basic and acidic residues" evidence="1">
    <location>
        <begin position="631"/>
        <end position="642"/>
    </location>
</feature>
<dbReference type="AlphaFoldDB" id="A0A0D2CVS9"/>
<evidence type="ECO:0000256" key="2">
    <source>
        <dbReference type="SAM" id="Phobius"/>
    </source>
</evidence>
<keyword evidence="2" id="KW-1133">Transmembrane helix</keyword>
<dbReference type="Proteomes" id="UP000054266">
    <property type="component" value="Unassembled WGS sequence"/>
</dbReference>
<evidence type="ECO:0000313" key="3">
    <source>
        <dbReference type="EMBL" id="KIW69261.1"/>
    </source>
</evidence>
<feature type="transmembrane region" description="Helical" evidence="2">
    <location>
        <begin position="158"/>
        <end position="182"/>
    </location>
</feature>
<dbReference type="HOGENOM" id="CLU_020820_0_0_1"/>
<reference evidence="3 4" key="1">
    <citation type="submission" date="2015-01" db="EMBL/GenBank/DDBJ databases">
        <title>The Genome Sequence of Capronia semiimmersa CBS27337.</title>
        <authorList>
            <consortium name="The Broad Institute Genomics Platform"/>
            <person name="Cuomo C."/>
            <person name="de Hoog S."/>
            <person name="Gorbushina A."/>
            <person name="Stielow B."/>
            <person name="Teixiera M."/>
            <person name="Abouelleil A."/>
            <person name="Chapman S.B."/>
            <person name="Priest M."/>
            <person name="Young S.K."/>
            <person name="Wortman J."/>
            <person name="Nusbaum C."/>
            <person name="Birren B."/>
        </authorList>
    </citation>
    <scope>NUCLEOTIDE SEQUENCE [LARGE SCALE GENOMIC DNA]</scope>
    <source>
        <strain evidence="3 4">CBS 27337</strain>
    </source>
</reference>
<dbReference type="EMBL" id="KN846958">
    <property type="protein sequence ID" value="KIW69261.1"/>
    <property type="molecule type" value="Genomic_DNA"/>
</dbReference>
<evidence type="ECO:0000313" key="4">
    <source>
        <dbReference type="Proteomes" id="UP000054266"/>
    </source>
</evidence>
<keyword evidence="4" id="KW-1185">Reference proteome</keyword>
<feature type="transmembrane region" description="Helical" evidence="2">
    <location>
        <begin position="84"/>
        <end position="104"/>
    </location>
</feature>
<evidence type="ECO:0000256" key="1">
    <source>
        <dbReference type="SAM" id="MobiDB-lite"/>
    </source>
</evidence>
<accession>A0A0D2CVS9</accession>
<name>A0A0D2CVS9_9EURO</name>
<keyword evidence="2" id="KW-0812">Transmembrane</keyword>
<sequence length="642" mass="71669">MSLSTITSRLSIPEPWEHKPADSETHEAHLTSTLRHFRRGPQCWRVFFSGLWQLFLTTILCLALFWLCYAYSRAPYLSQRDANIFNTFNIGLSMLLGMAQSSAFKGFARSLRWQLLSTRYFALREFDQVMQCESLLSTMQLLWTGRVKGRFSPSRVQWYCMISLILNLGLQVVVAAIGLVPWSNTHSELEISFADFIAPGQLNVTDWSDVQLPTDDPREATKVFNFLVDHNLPGVTLANFFGQIGWITLRPGTDSKNDEDRYSFYVSEEDDSVVQVRLADVGPRVAFTSENVIIMSSRTVGARAVCQKHVVSDFSSGRLTFRINSTGKDETIPWSAPPNVTPLTWATYPKEPDYGPRSIRVLAFQQDGVMRNLFDCNSTVLHVAVPPVPRYLRYNESYDIPDAQARLFAGALGMGQESESDTKLYYQCNYDLCHSEISIRGDLDANLGGVPAANYRPEDIQALIRLFSLAAIAAYDYYGPRVPVDGFPPLQAQVLKVDWKWTSAILAGVPAAQLVLLCTVAYVSSNAVIKDTSYLAAAQLLRPVVAKLGPHGCILSGADIARHLGNTSIVYGVRDATGKSSDEPIYHVDVIPASEAIESDTLSVWRPGMRMPKGWYDGMSRPVATNATPARAEKLKRDWEEK</sequence>
<protein>
    <submittedName>
        <fullName evidence="3">Uncharacterized protein</fullName>
    </submittedName>
</protein>
<proteinExistence type="predicted"/>
<keyword evidence="2" id="KW-0472">Membrane</keyword>
<feature type="region of interest" description="Disordered" evidence="1">
    <location>
        <begin position="620"/>
        <end position="642"/>
    </location>
</feature>
<feature type="transmembrane region" description="Helical" evidence="2">
    <location>
        <begin position="46"/>
        <end position="72"/>
    </location>
</feature>